<accession>A0ACD0NZY9</accession>
<dbReference type="EMBL" id="KZ819849">
    <property type="protein sequence ID" value="PWN51364.1"/>
    <property type="molecule type" value="Genomic_DNA"/>
</dbReference>
<keyword evidence="2" id="KW-1185">Reference proteome</keyword>
<name>A0ACD0NZY9_9BASI</name>
<sequence>MSTPEHKGKKPLRGEGEINSNRNQGRGGPRGRGRGGKARGGRGGGTGTARPKFQKPQSAENGLPGASKLKASIRQTKRLLAKENLAPGVKIEAERRLATLTQDLEKQERANVEKNRASKYHKIKFFERQKLIRRIRKIQRSLRDREQGKEEVDGELGTTEELEKRLFDFRALLHYVLTYPADLRYVALFASNTSEPVAPLSTDGDKSRSKAAEVLEKVRKGMKEGRLSNTPEVDLEKGERSGSHGEGVEKKRKSDSLKEKEGGVNAKKSRKEGAEESGSESDEDEDSEEEESDSDEEESESESDEDQVSEEEEESTKAKKGVESKVKGDDFFASDSEED</sequence>
<reference evidence="1 2" key="1">
    <citation type="journal article" date="2018" name="Mol. Biol. Evol.">
        <title>Broad Genomic Sampling Reveals a Smut Pathogenic Ancestry of the Fungal Clade Ustilaginomycotina.</title>
        <authorList>
            <person name="Kijpornyongpan T."/>
            <person name="Mondo S.J."/>
            <person name="Barry K."/>
            <person name="Sandor L."/>
            <person name="Lee J."/>
            <person name="Lipzen A."/>
            <person name="Pangilinan J."/>
            <person name="LaButti K."/>
            <person name="Hainaut M."/>
            <person name="Henrissat B."/>
            <person name="Grigoriev I.V."/>
            <person name="Spatafora J.W."/>
            <person name="Aime M.C."/>
        </authorList>
    </citation>
    <scope>NUCLEOTIDE SEQUENCE [LARGE SCALE GENOMIC DNA]</scope>
    <source>
        <strain evidence="1 2">SA 807</strain>
    </source>
</reference>
<dbReference type="Proteomes" id="UP000245626">
    <property type="component" value="Unassembled WGS sequence"/>
</dbReference>
<gene>
    <name evidence="1" type="ORF">IE53DRAFT_386266</name>
</gene>
<organism evidence="1 2">
    <name type="scientific">Violaceomyces palustris</name>
    <dbReference type="NCBI Taxonomy" id="1673888"/>
    <lineage>
        <taxon>Eukaryota</taxon>
        <taxon>Fungi</taxon>
        <taxon>Dikarya</taxon>
        <taxon>Basidiomycota</taxon>
        <taxon>Ustilaginomycotina</taxon>
        <taxon>Ustilaginomycetes</taxon>
        <taxon>Violaceomycetales</taxon>
        <taxon>Violaceomycetaceae</taxon>
        <taxon>Violaceomyces</taxon>
    </lineage>
</organism>
<evidence type="ECO:0000313" key="2">
    <source>
        <dbReference type="Proteomes" id="UP000245626"/>
    </source>
</evidence>
<evidence type="ECO:0000313" key="1">
    <source>
        <dbReference type="EMBL" id="PWN51364.1"/>
    </source>
</evidence>
<proteinExistence type="predicted"/>
<protein>
    <submittedName>
        <fullName evidence="1">Uncharacterized protein</fullName>
    </submittedName>
</protein>